<comment type="caution">
    <text evidence="18">The sequence shown here is derived from an EMBL/GenBank/DDBJ whole genome shotgun (WGS) entry which is preliminary data.</text>
</comment>
<evidence type="ECO:0000313" key="18">
    <source>
        <dbReference type="EMBL" id="TNN77444.1"/>
    </source>
</evidence>
<dbReference type="FunFam" id="2.60.40.60:FF:000027">
    <property type="entry name" value="Cadherin 2"/>
    <property type="match status" value="1"/>
</dbReference>
<sequence>MYDPANWLEIDPVNGRISTIAILDRESPYVKNNLYNVTFMASDNGIPPASGTGTLQMYLLDINDNAPHVFPPEVEMCEKPDPNAINITASDPDLTPNAGPFVFELANRPSDVRRNWTLNRINGQYGIMCLLCY</sequence>
<dbReference type="GO" id="GO:0034332">
    <property type="term" value="P:adherens junction organization"/>
    <property type="evidence" value="ECO:0007669"/>
    <property type="project" value="TreeGrafter"/>
</dbReference>
<dbReference type="GO" id="GO:0048787">
    <property type="term" value="C:presynaptic active zone membrane"/>
    <property type="evidence" value="ECO:0007669"/>
    <property type="project" value="TreeGrafter"/>
</dbReference>
<dbReference type="GO" id="GO:0007156">
    <property type="term" value="P:homophilic cell adhesion via plasma membrane adhesion molecules"/>
    <property type="evidence" value="ECO:0007669"/>
    <property type="project" value="InterPro"/>
</dbReference>
<evidence type="ECO:0000256" key="7">
    <source>
        <dbReference type="ARBA" id="ARBA00022692"/>
    </source>
</evidence>
<feature type="domain" description="Cadherin" evidence="17">
    <location>
        <begin position="6"/>
        <end position="69"/>
    </location>
</feature>
<evidence type="ECO:0000256" key="8">
    <source>
        <dbReference type="ARBA" id="ARBA00022723"/>
    </source>
</evidence>
<dbReference type="PROSITE" id="PS50268">
    <property type="entry name" value="CADHERIN_2"/>
    <property type="match status" value="1"/>
</dbReference>
<organism evidence="18 19">
    <name type="scientific">Liparis tanakae</name>
    <name type="common">Tanaka's snailfish</name>
    <dbReference type="NCBI Taxonomy" id="230148"/>
    <lineage>
        <taxon>Eukaryota</taxon>
        <taxon>Metazoa</taxon>
        <taxon>Chordata</taxon>
        <taxon>Craniata</taxon>
        <taxon>Vertebrata</taxon>
        <taxon>Euteleostomi</taxon>
        <taxon>Actinopterygii</taxon>
        <taxon>Neopterygii</taxon>
        <taxon>Teleostei</taxon>
        <taxon>Neoteleostei</taxon>
        <taxon>Acanthomorphata</taxon>
        <taxon>Eupercaria</taxon>
        <taxon>Perciformes</taxon>
        <taxon>Cottioidei</taxon>
        <taxon>Cottales</taxon>
        <taxon>Liparidae</taxon>
        <taxon>Liparis</taxon>
    </lineage>
</organism>
<dbReference type="GO" id="GO:0099634">
    <property type="term" value="C:postsynaptic specialization membrane"/>
    <property type="evidence" value="ECO:0007669"/>
    <property type="project" value="TreeGrafter"/>
</dbReference>
<dbReference type="EMBL" id="SRLO01000082">
    <property type="protein sequence ID" value="TNN77444.1"/>
    <property type="molecule type" value="Genomic_DNA"/>
</dbReference>
<evidence type="ECO:0000256" key="5">
    <source>
        <dbReference type="ARBA" id="ARBA00004568"/>
    </source>
</evidence>
<dbReference type="SMART" id="SM00112">
    <property type="entry name" value="CA"/>
    <property type="match status" value="1"/>
</dbReference>
<dbReference type="GO" id="GO:0005737">
    <property type="term" value="C:cytoplasm"/>
    <property type="evidence" value="ECO:0007669"/>
    <property type="project" value="TreeGrafter"/>
</dbReference>
<dbReference type="PRINTS" id="PR00205">
    <property type="entry name" value="CADHERIN"/>
</dbReference>
<evidence type="ECO:0000256" key="3">
    <source>
        <dbReference type="ARBA" id="ARBA00004251"/>
    </source>
</evidence>
<keyword evidence="13" id="KW-1133">Transmembrane helix</keyword>
<dbReference type="GO" id="GO:0014704">
    <property type="term" value="C:intercalated disc"/>
    <property type="evidence" value="ECO:0007669"/>
    <property type="project" value="TreeGrafter"/>
</dbReference>
<evidence type="ECO:0000256" key="6">
    <source>
        <dbReference type="ARBA" id="ARBA00022475"/>
    </source>
</evidence>
<keyword evidence="19" id="KW-1185">Reference proteome</keyword>
<dbReference type="GO" id="GO:0030057">
    <property type="term" value="C:desmosome"/>
    <property type="evidence" value="ECO:0007669"/>
    <property type="project" value="UniProtKB-SubCell"/>
</dbReference>
<dbReference type="Gene3D" id="2.60.40.60">
    <property type="entry name" value="Cadherins"/>
    <property type="match status" value="2"/>
</dbReference>
<evidence type="ECO:0000256" key="1">
    <source>
        <dbReference type="ARBA" id="ARBA00004135"/>
    </source>
</evidence>
<dbReference type="Proteomes" id="UP000314294">
    <property type="component" value="Unassembled WGS sequence"/>
</dbReference>
<dbReference type="GO" id="GO:0030027">
    <property type="term" value="C:lamellipodium"/>
    <property type="evidence" value="ECO:0007669"/>
    <property type="project" value="TreeGrafter"/>
</dbReference>
<reference evidence="18 19" key="1">
    <citation type="submission" date="2019-03" db="EMBL/GenBank/DDBJ databases">
        <title>First draft genome of Liparis tanakae, snailfish: a comprehensive survey of snailfish specific genes.</title>
        <authorList>
            <person name="Kim W."/>
            <person name="Song I."/>
            <person name="Jeong J.-H."/>
            <person name="Kim D."/>
            <person name="Kim S."/>
            <person name="Ryu S."/>
            <person name="Song J.Y."/>
            <person name="Lee S.K."/>
        </authorList>
    </citation>
    <scope>NUCLEOTIDE SEQUENCE [LARGE SCALE GENOMIC DNA]</scope>
    <source>
        <tissue evidence="18">Muscle</tissue>
    </source>
</reference>
<evidence type="ECO:0000256" key="9">
    <source>
        <dbReference type="ARBA" id="ARBA00022737"/>
    </source>
</evidence>
<evidence type="ECO:0000259" key="17">
    <source>
        <dbReference type="PROSITE" id="PS50268"/>
    </source>
</evidence>
<evidence type="ECO:0000256" key="11">
    <source>
        <dbReference type="ARBA" id="ARBA00022889"/>
    </source>
</evidence>
<proteinExistence type="predicted"/>
<name>A0A4Z2IJ29_9TELE</name>
<evidence type="ECO:0000256" key="16">
    <source>
        <dbReference type="PROSITE-ProRule" id="PRU00043"/>
    </source>
</evidence>
<dbReference type="GO" id="GO:0043005">
    <property type="term" value="C:neuron projection"/>
    <property type="evidence" value="ECO:0007669"/>
    <property type="project" value="TreeGrafter"/>
</dbReference>
<keyword evidence="12" id="KW-0965">Cell junction</keyword>
<dbReference type="GO" id="GO:0007043">
    <property type="term" value="P:cell-cell junction assembly"/>
    <property type="evidence" value="ECO:0007669"/>
    <property type="project" value="TreeGrafter"/>
</dbReference>
<dbReference type="PANTHER" id="PTHR24027">
    <property type="entry name" value="CADHERIN-23"/>
    <property type="match status" value="1"/>
</dbReference>
<dbReference type="AlphaFoldDB" id="A0A4Z2IJ29"/>
<dbReference type="GO" id="GO:0008013">
    <property type="term" value="F:beta-catenin binding"/>
    <property type="evidence" value="ECO:0007669"/>
    <property type="project" value="TreeGrafter"/>
</dbReference>
<evidence type="ECO:0000256" key="12">
    <source>
        <dbReference type="ARBA" id="ARBA00022949"/>
    </source>
</evidence>
<comment type="subcellular location">
    <subcellularLocation>
        <location evidence="4">Cell junction</location>
        <location evidence="4">Adherens junction</location>
    </subcellularLocation>
    <subcellularLocation>
        <location evidence="5">Cell junction</location>
        <location evidence="5">Desmosome</location>
    </subcellularLocation>
    <subcellularLocation>
        <location evidence="1">Cell membrane</location>
        <location evidence="1">Sarcolemma</location>
    </subcellularLocation>
    <subcellularLocation>
        <location evidence="3">Cell membrane</location>
        <topology evidence="3">Single-pass type I membrane protein</topology>
    </subcellularLocation>
    <subcellularLocation>
        <location evidence="2">Cell surface</location>
    </subcellularLocation>
</comment>
<keyword evidence="7" id="KW-0812">Transmembrane</keyword>
<keyword evidence="15" id="KW-0325">Glycoprotein</keyword>
<dbReference type="GO" id="GO:0016339">
    <property type="term" value="P:calcium-dependent cell-cell adhesion via plasma membrane cell adhesion molecules"/>
    <property type="evidence" value="ECO:0007669"/>
    <property type="project" value="TreeGrafter"/>
</dbReference>
<dbReference type="GO" id="GO:0045296">
    <property type="term" value="F:cadherin binding"/>
    <property type="evidence" value="ECO:0007669"/>
    <property type="project" value="TreeGrafter"/>
</dbReference>
<keyword evidence="14" id="KW-0472">Membrane</keyword>
<dbReference type="GO" id="GO:0005509">
    <property type="term" value="F:calcium ion binding"/>
    <property type="evidence" value="ECO:0007669"/>
    <property type="project" value="UniProtKB-UniRule"/>
</dbReference>
<gene>
    <name evidence="18" type="primary">cdh2_2</name>
    <name evidence="18" type="ORF">EYF80_012258</name>
</gene>
<dbReference type="GO" id="GO:0016477">
    <property type="term" value="P:cell migration"/>
    <property type="evidence" value="ECO:0007669"/>
    <property type="project" value="TreeGrafter"/>
</dbReference>
<dbReference type="GO" id="GO:0042383">
    <property type="term" value="C:sarcolemma"/>
    <property type="evidence" value="ECO:0007669"/>
    <property type="project" value="UniProtKB-SubCell"/>
</dbReference>
<evidence type="ECO:0000256" key="2">
    <source>
        <dbReference type="ARBA" id="ARBA00004241"/>
    </source>
</evidence>
<keyword evidence="9" id="KW-0677">Repeat</keyword>
<dbReference type="InterPro" id="IPR015919">
    <property type="entry name" value="Cadherin-like_sf"/>
</dbReference>
<evidence type="ECO:0000256" key="15">
    <source>
        <dbReference type="ARBA" id="ARBA00023180"/>
    </source>
</evidence>
<evidence type="ECO:0000256" key="4">
    <source>
        <dbReference type="ARBA" id="ARBA00004536"/>
    </source>
</evidence>
<accession>A0A4Z2IJ29</accession>
<keyword evidence="10 16" id="KW-0106">Calcium</keyword>
<evidence type="ECO:0000256" key="14">
    <source>
        <dbReference type="ARBA" id="ARBA00023136"/>
    </source>
</evidence>
<dbReference type="GO" id="GO:0014069">
    <property type="term" value="C:postsynaptic density"/>
    <property type="evidence" value="ECO:0007669"/>
    <property type="project" value="TreeGrafter"/>
</dbReference>
<evidence type="ECO:0000256" key="13">
    <source>
        <dbReference type="ARBA" id="ARBA00022989"/>
    </source>
</evidence>
<dbReference type="InterPro" id="IPR039808">
    <property type="entry name" value="Cadherin"/>
</dbReference>
<dbReference type="GO" id="GO:0000902">
    <property type="term" value="P:cell morphogenesis"/>
    <property type="evidence" value="ECO:0007669"/>
    <property type="project" value="TreeGrafter"/>
</dbReference>
<dbReference type="CDD" id="cd11304">
    <property type="entry name" value="Cadherin_repeat"/>
    <property type="match status" value="1"/>
</dbReference>
<dbReference type="GO" id="GO:0044331">
    <property type="term" value="P:cell-cell adhesion mediated by cadherin"/>
    <property type="evidence" value="ECO:0007669"/>
    <property type="project" value="TreeGrafter"/>
</dbReference>
<keyword evidence="8" id="KW-0479">Metal-binding</keyword>
<keyword evidence="6" id="KW-1003">Cell membrane</keyword>
<dbReference type="GO" id="GO:0045177">
    <property type="term" value="C:apical part of cell"/>
    <property type="evidence" value="ECO:0007669"/>
    <property type="project" value="TreeGrafter"/>
</dbReference>
<dbReference type="PANTHER" id="PTHR24027:SF79">
    <property type="entry name" value="CADHERIN-2"/>
    <property type="match status" value="1"/>
</dbReference>
<evidence type="ECO:0000256" key="10">
    <source>
        <dbReference type="ARBA" id="ARBA00022837"/>
    </source>
</evidence>
<dbReference type="GO" id="GO:0005912">
    <property type="term" value="C:adherens junction"/>
    <property type="evidence" value="ECO:0007669"/>
    <property type="project" value="UniProtKB-SubCell"/>
</dbReference>
<dbReference type="Pfam" id="PF00028">
    <property type="entry name" value="Cadherin"/>
    <property type="match status" value="1"/>
</dbReference>
<dbReference type="GO" id="GO:0007416">
    <property type="term" value="P:synapse assembly"/>
    <property type="evidence" value="ECO:0007669"/>
    <property type="project" value="TreeGrafter"/>
</dbReference>
<keyword evidence="11" id="KW-0130">Cell adhesion</keyword>
<dbReference type="OrthoDB" id="6079678at2759"/>
<protein>
    <submittedName>
        <fullName evidence="18">Cadherin-2</fullName>
    </submittedName>
</protein>
<dbReference type="SUPFAM" id="SSF49313">
    <property type="entry name" value="Cadherin-like"/>
    <property type="match status" value="2"/>
</dbReference>
<dbReference type="GO" id="GO:0016342">
    <property type="term" value="C:catenin complex"/>
    <property type="evidence" value="ECO:0007669"/>
    <property type="project" value="TreeGrafter"/>
</dbReference>
<dbReference type="GO" id="GO:0009986">
    <property type="term" value="C:cell surface"/>
    <property type="evidence" value="ECO:0007669"/>
    <property type="project" value="UniProtKB-SubCell"/>
</dbReference>
<evidence type="ECO:0000313" key="19">
    <source>
        <dbReference type="Proteomes" id="UP000314294"/>
    </source>
</evidence>
<dbReference type="InterPro" id="IPR002126">
    <property type="entry name" value="Cadherin-like_dom"/>
</dbReference>